<feature type="domain" description="Stress-response A/B barrel" evidence="1">
    <location>
        <begin position="2"/>
        <end position="98"/>
    </location>
</feature>
<reference evidence="2 3" key="1">
    <citation type="submission" date="2021-01" db="EMBL/GenBank/DDBJ databases">
        <title>Isolation and description of Catonella massiliensis sp. nov., a novel Catonella species, isolated from a stable periodontitis subject.</title>
        <authorList>
            <person name="Antezack A."/>
            <person name="Boxberger M."/>
            <person name="La Scola B."/>
            <person name="Monnet-Corti V."/>
        </authorList>
    </citation>
    <scope>NUCLEOTIDE SEQUENCE [LARGE SCALE GENOMIC DNA]</scope>
    <source>
        <strain evidence="2 3">Marseille-Q4567</strain>
    </source>
</reference>
<dbReference type="Pfam" id="PF07876">
    <property type="entry name" value="Dabb"/>
    <property type="match status" value="1"/>
</dbReference>
<dbReference type="PROSITE" id="PS51502">
    <property type="entry name" value="S_R_A_B_BARREL"/>
    <property type="match status" value="1"/>
</dbReference>
<dbReference type="InterPro" id="IPR011008">
    <property type="entry name" value="Dimeric_a/b-barrel"/>
</dbReference>
<dbReference type="PANTHER" id="PTHR37832:SF1">
    <property type="entry name" value="STRESS-RESPONSE A_B BARREL DOMAIN-CONTAINING PROTEIN"/>
    <property type="match status" value="1"/>
</dbReference>
<accession>A0ABS1J1W4</accession>
<comment type="caution">
    <text evidence="2">The sequence shown here is derived from an EMBL/GenBank/DDBJ whole genome shotgun (WGS) entry which is preliminary data.</text>
</comment>
<keyword evidence="3" id="KW-1185">Reference proteome</keyword>
<sequence length="100" mass="11465">MVKHIVLWKLKEELSKEEKDKVKKEIKEGLLGLKGKIKEIVEIKVNTEGMEGSTVDVLLDTVFENEEALKTYAAHPDHVAVGMAKIKPFMAERICYDYEF</sequence>
<proteinExistence type="predicted"/>
<dbReference type="SUPFAM" id="SSF54909">
    <property type="entry name" value="Dimeric alpha+beta barrel"/>
    <property type="match status" value="1"/>
</dbReference>
<dbReference type="Proteomes" id="UP000604730">
    <property type="component" value="Unassembled WGS sequence"/>
</dbReference>
<dbReference type="InterPro" id="IPR013097">
    <property type="entry name" value="Dabb"/>
</dbReference>
<evidence type="ECO:0000259" key="1">
    <source>
        <dbReference type="PROSITE" id="PS51502"/>
    </source>
</evidence>
<name>A0ABS1J1W4_9FIRM</name>
<dbReference type="EMBL" id="JAEPRJ010000001">
    <property type="protein sequence ID" value="MBK5898117.1"/>
    <property type="molecule type" value="Genomic_DNA"/>
</dbReference>
<evidence type="ECO:0000313" key="3">
    <source>
        <dbReference type="Proteomes" id="UP000604730"/>
    </source>
</evidence>
<evidence type="ECO:0000313" key="2">
    <source>
        <dbReference type="EMBL" id="MBK5898117.1"/>
    </source>
</evidence>
<organism evidence="2 3">
    <name type="scientific">Catonella massiliensis</name>
    <dbReference type="NCBI Taxonomy" id="2799636"/>
    <lineage>
        <taxon>Bacteria</taxon>
        <taxon>Bacillati</taxon>
        <taxon>Bacillota</taxon>
        <taxon>Clostridia</taxon>
        <taxon>Lachnospirales</taxon>
        <taxon>Lachnospiraceae</taxon>
        <taxon>Catonella</taxon>
    </lineage>
</organism>
<dbReference type="PANTHER" id="PTHR37832">
    <property type="entry name" value="BLL2683 PROTEIN"/>
    <property type="match status" value="1"/>
</dbReference>
<dbReference type="SMART" id="SM00886">
    <property type="entry name" value="Dabb"/>
    <property type="match status" value="1"/>
</dbReference>
<dbReference type="Gene3D" id="3.30.70.100">
    <property type="match status" value="1"/>
</dbReference>
<gene>
    <name evidence="2" type="ORF">JJN12_10075</name>
</gene>
<protein>
    <submittedName>
        <fullName evidence="2">Dabb family protein</fullName>
    </submittedName>
</protein>
<dbReference type="RefSeq" id="WP_208429557.1">
    <property type="nucleotide sequence ID" value="NZ_JAEPRJ010000001.1"/>
</dbReference>